<keyword evidence="9 11" id="KW-0472">Membrane</keyword>
<evidence type="ECO:0000256" key="2">
    <source>
        <dbReference type="ARBA" id="ARBA00005182"/>
    </source>
</evidence>
<keyword evidence="6 11" id="KW-0812">Transmembrane</keyword>
<feature type="transmembrane region" description="Helical" evidence="12">
    <location>
        <begin position="77"/>
        <end position="101"/>
    </location>
</feature>
<evidence type="ECO:0000313" key="14">
    <source>
        <dbReference type="Proteomes" id="UP000197334"/>
    </source>
</evidence>
<feature type="transmembrane region" description="Helical" evidence="12">
    <location>
        <begin position="321"/>
        <end position="338"/>
    </location>
</feature>
<comment type="caution">
    <text evidence="13">The sequence shown here is derived from an EMBL/GenBank/DDBJ whole genome shotgun (WGS) entry which is preliminary data.</text>
</comment>
<evidence type="ECO:0000256" key="10">
    <source>
        <dbReference type="ARBA" id="ARBA00023315"/>
    </source>
</evidence>
<keyword evidence="14" id="KW-1185">Reference proteome</keyword>
<feature type="transmembrane region" description="Helical" evidence="12">
    <location>
        <begin position="141"/>
        <end position="160"/>
    </location>
</feature>
<dbReference type="PIRSF" id="PIRSF500217">
    <property type="entry name" value="AlgI"/>
    <property type="match status" value="1"/>
</dbReference>
<feature type="transmembrane region" description="Helical" evidence="12">
    <location>
        <begin position="436"/>
        <end position="454"/>
    </location>
</feature>
<evidence type="ECO:0000256" key="4">
    <source>
        <dbReference type="ARBA" id="ARBA00022475"/>
    </source>
</evidence>
<dbReference type="OrthoDB" id="139172at2"/>
<keyword evidence="4 11" id="KW-1003">Cell membrane</keyword>
<dbReference type="GO" id="GO:0042121">
    <property type="term" value="P:alginic acid biosynthetic process"/>
    <property type="evidence" value="ECO:0007669"/>
    <property type="project" value="UniProtKB-UniRule"/>
</dbReference>
<dbReference type="Proteomes" id="UP000197334">
    <property type="component" value="Unassembled WGS sequence"/>
</dbReference>
<feature type="transmembrane region" description="Helical" evidence="12">
    <location>
        <begin position="107"/>
        <end position="129"/>
    </location>
</feature>
<feature type="transmembrane region" description="Helical" evidence="12">
    <location>
        <begin position="7"/>
        <end position="26"/>
    </location>
</feature>
<comment type="similarity">
    <text evidence="3 11">Belongs to the membrane-bound acyltransferase family.</text>
</comment>
<comment type="subcellular location">
    <subcellularLocation>
        <location evidence="11">Cell inner membrane</location>
    </subcellularLocation>
    <subcellularLocation>
        <location evidence="1">Cell membrane</location>
        <topology evidence="1">Multi-pass membrane protein</topology>
    </subcellularLocation>
</comment>
<gene>
    <name evidence="13" type="ORF">JI62_16360</name>
</gene>
<dbReference type="InterPro" id="IPR051085">
    <property type="entry name" value="MB_O-acyltransferase"/>
</dbReference>
<evidence type="ECO:0000313" key="13">
    <source>
        <dbReference type="EMBL" id="OWV29172.1"/>
    </source>
</evidence>
<keyword evidence="10 11" id="KW-0012">Acyltransferase</keyword>
<dbReference type="RefSeq" id="WP_088701180.1">
    <property type="nucleotide sequence ID" value="NZ_JPUA01000034.1"/>
</dbReference>
<reference evidence="13 14" key="1">
    <citation type="submission" date="2014-08" db="EMBL/GenBank/DDBJ databases">
        <title>Draft genome sequence of a novel L-asparaginase producing marine bacterium, Halomonas campaniensis.</title>
        <authorList>
            <person name="Sundarakrishnan B."/>
            <person name="Moushumi Priya A."/>
            <person name="Raman G."/>
            <person name="Sakthivel N."/>
            <person name="Park S."/>
            <person name="Jayachandran S."/>
        </authorList>
    </citation>
    <scope>NUCLEOTIDE SEQUENCE [LARGE SCALE GENOMIC DNA]</scope>
    <source>
        <strain evidence="13 14">SK03</strain>
    </source>
</reference>
<feature type="transmembrane region" description="Helical" evidence="12">
    <location>
        <begin position="32"/>
        <end position="65"/>
    </location>
</feature>
<dbReference type="GO" id="GO:0016746">
    <property type="term" value="F:acyltransferase activity"/>
    <property type="evidence" value="ECO:0007669"/>
    <property type="project" value="UniProtKB-KW"/>
</dbReference>
<keyword evidence="7 11" id="KW-0016">Alginate biosynthesis</keyword>
<evidence type="ECO:0000256" key="12">
    <source>
        <dbReference type="SAM" id="Phobius"/>
    </source>
</evidence>
<dbReference type="PIRSF" id="PIRSF016636">
    <property type="entry name" value="AlgI_DltB"/>
    <property type="match status" value="1"/>
</dbReference>
<keyword evidence="8 12" id="KW-1133">Transmembrane helix</keyword>
<dbReference type="PANTHER" id="PTHR13285">
    <property type="entry name" value="ACYLTRANSFERASE"/>
    <property type="match status" value="1"/>
</dbReference>
<protein>
    <recommendedName>
        <fullName evidence="11">Probable alginate O-acetylase</fullName>
        <ecNumber evidence="11">2.3.1.-</ecNumber>
    </recommendedName>
</protein>
<keyword evidence="11" id="KW-0997">Cell inner membrane</keyword>
<proteinExistence type="inferred from homology"/>
<dbReference type="EMBL" id="JPUA01000034">
    <property type="protein sequence ID" value="OWV29172.1"/>
    <property type="molecule type" value="Genomic_DNA"/>
</dbReference>
<dbReference type="GO" id="GO:0005886">
    <property type="term" value="C:plasma membrane"/>
    <property type="evidence" value="ECO:0007669"/>
    <property type="project" value="UniProtKB-SubCell"/>
</dbReference>
<accession>A0A246RYC5</accession>
<keyword evidence="5 11" id="KW-0808">Transferase</keyword>
<organism evidence="13 14">
    <name type="scientific">Halomonas campaniensis</name>
    <dbReference type="NCBI Taxonomy" id="213554"/>
    <lineage>
        <taxon>Bacteria</taxon>
        <taxon>Pseudomonadati</taxon>
        <taxon>Pseudomonadota</taxon>
        <taxon>Gammaproteobacteria</taxon>
        <taxon>Oceanospirillales</taxon>
        <taxon>Halomonadaceae</taxon>
        <taxon>Halomonas</taxon>
    </lineage>
</organism>
<feature type="transmembrane region" description="Helical" evidence="12">
    <location>
        <begin position="350"/>
        <end position="369"/>
    </location>
</feature>
<evidence type="ECO:0000256" key="7">
    <source>
        <dbReference type="ARBA" id="ARBA00022841"/>
    </source>
</evidence>
<dbReference type="AlphaFoldDB" id="A0A246RYC5"/>
<evidence type="ECO:0000256" key="6">
    <source>
        <dbReference type="ARBA" id="ARBA00022692"/>
    </source>
</evidence>
<dbReference type="EC" id="2.3.1.-" evidence="11"/>
<dbReference type="InterPro" id="IPR004299">
    <property type="entry name" value="MBOAT_fam"/>
</dbReference>
<evidence type="ECO:0000256" key="1">
    <source>
        <dbReference type="ARBA" id="ARBA00004651"/>
    </source>
</evidence>
<sequence length="467" mass="52504">MIFSTPEFLFIFLPTTWLIFWLLSLYANQRLLLGWLGLASFAFYGVWDITLLPLLVGSIVVNYWLAGYVSRPSRTWLWLGVGFNLALLGWFKYSVFFLSFAALPPQAFSPLVLPLGISFFTFQQIAFLVDIRQGVIQRGPLSIYGVFVSFFPQLIAGPIVHYRDLAPQLARLQAPSSSAVRCGLLLLILGLAKKLIIADNLAPYVEHLYNTPASSIVAGDTLLAGWSYGLQLYFDFSGYADMAIGLALLFGIKLPENFASPYQASDIQTFWRRWHITLSRFLRDYLYVPLGGSKHGLPRHLFALFITMLLGGLWHGAGWQFLLWGGMHGALLAVMVLWRQFSLFRMPKTAGWLLTFCTVMLAWVPFRATSLEHTWSLYSGLTVWEWGALGELVSTLGQGAMSLRSPGLLIIVATLIVLVMPNSMAWVKQLNQPRHYFWQGVVAGGVLLVVMKAMQDLPSQAFLYFNF</sequence>
<dbReference type="InterPro" id="IPR024194">
    <property type="entry name" value="Ac/AlaTfrase_AlgI/DltB"/>
</dbReference>
<dbReference type="Pfam" id="PF03062">
    <property type="entry name" value="MBOAT"/>
    <property type="match status" value="1"/>
</dbReference>
<evidence type="ECO:0000256" key="8">
    <source>
        <dbReference type="ARBA" id="ARBA00022989"/>
    </source>
</evidence>
<dbReference type="InterPro" id="IPR028362">
    <property type="entry name" value="AlgI"/>
</dbReference>
<evidence type="ECO:0000256" key="3">
    <source>
        <dbReference type="ARBA" id="ARBA00010323"/>
    </source>
</evidence>
<comment type="pathway">
    <text evidence="2 11">Glycan biosynthesis; alginate biosynthesis.</text>
</comment>
<feature type="transmembrane region" description="Helical" evidence="12">
    <location>
        <begin position="406"/>
        <end position="424"/>
    </location>
</feature>
<dbReference type="PANTHER" id="PTHR13285:SF23">
    <property type="entry name" value="TEICHOIC ACID D-ALANYLTRANSFERASE"/>
    <property type="match status" value="1"/>
</dbReference>
<dbReference type="UniPathway" id="UPA00286"/>
<evidence type="ECO:0000256" key="5">
    <source>
        <dbReference type="ARBA" id="ARBA00022679"/>
    </source>
</evidence>
<evidence type="ECO:0000256" key="9">
    <source>
        <dbReference type="ARBA" id="ARBA00023136"/>
    </source>
</evidence>
<evidence type="ECO:0000256" key="11">
    <source>
        <dbReference type="PIRNR" id="PIRNR016636"/>
    </source>
</evidence>
<name>A0A246RYC5_9GAMM</name>